<feature type="region of interest" description="Disordered" evidence="1">
    <location>
        <begin position="232"/>
        <end position="254"/>
    </location>
</feature>
<dbReference type="EMBL" id="JBIVPC010000003">
    <property type="protein sequence ID" value="MFJ6035797.1"/>
    <property type="molecule type" value="Genomic_DNA"/>
</dbReference>
<proteinExistence type="predicted"/>
<accession>A0ABW8H6F9</accession>
<comment type="caution">
    <text evidence="3">The sequence shown here is derived from an EMBL/GenBank/DDBJ whole genome shotgun (WGS) entry which is preliminary data.</text>
</comment>
<dbReference type="Proteomes" id="UP001617907">
    <property type="component" value="Unassembled WGS sequence"/>
</dbReference>
<dbReference type="Pfam" id="PF03771">
    <property type="entry name" value="SPDY"/>
    <property type="match status" value="2"/>
</dbReference>
<feature type="domain" description="DUF317" evidence="2">
    <location>
        <begin position="48"/>
        <end position="104"/>
    </location>
</feature>
<gene>
    <name evidence="3" type="ORF">ACIQFM_06030</name>
</gene>
<evidence type="ECO:0000256" key="1">
    <source>
        <dbReference type="SAM" id="MobiDB-lite"/>
    </source>
</evidence>
<dbReference type="RefSeq" id="WP_350890861.1">
    <property type="nucleotide sequence ID" value="NZ_JBEOTR010000012.1"/>
</dbReference>
<name>A0ABW8H6F9_9ACTN</name>
<protein>
    <submittedName>
        <fullName evidence="3">DUF317 domain-containing protein</fullName>
    </submittedName>
</protein>
<feature type="domain" description="DUF317" evidence="2">
    <location>
        <begin position="131"/>
        <end position="190"/>
    </location>
</feature>
<organism evidence="3 4">
    <name type="scientific">Streptomyces ardesiacus</name>
    <dbReference type="NCBI Taxonomy" id="285564"/>
    <lineage>
        <taxon>Bacteria</taxon>
        <taxon>Bacillati</taxon>
        <taxon>Actinomycetota</taxon>
        <taxon>Actinomycetes</taxon>
        <taxon>Kitasatosporales</taxon>
        <taxon>Streptomycetaceae</taxon>
        <taxon>Streptomyces</taxon>
    </lineage>
</organism>
<reference evidence="3 4" key="1">
    <citation type="submission" date="2024-10" db="EMBL/GenBank/DDBJ databases">
        <title>The Natural Products Discovery Center: Release of the First 8490 Sequenced Strains for Exploring Actinobacteria Biosynthetic Diversity.</title>
        <authorList>
            <person name="Kalkreuter E."/>
            <person name="Kautsar S.A."/>
            <person name="Yang D."/>
            <person name="Bader C.D."/>
            <person name="Teijaro C.N."/>
            <person name="Fluegel L."/>
            <person name="Davis C.M."/>
            <person name="Simpson J.R."/>
            <person name="Lauterbach L."/>
            <person name="Steele A.D."/>
            <person name="Gui C."/>
            <person name="Meng S."/>
            <person name="Li G."/>
            <person name="Viehrig K."/>
            <person name="Ye F."/>
            <person name="Su P."/>
            <person name="Kiefer A.F."/>
            <person name="Nichols A."/>
            <person name="Cepeda A.J."/>
            <person name="Yan W."/>
            <person name="Fan B."/>
            <person name="Jiang Y."/>
            <person name="Adhikari A."/>
            <person name="Zheng C.-J."/>
            <person name="Schuster L."/>
            <person name="Cowan T.M."/>
            <person name="Smanski M.J."/>
            <person name="Chevrette M.G."/>
            <person name="De Carvalho L.P.S."/>
            <person name="Shen B."/>
        </authorList>
    </citation>
    <scope>NUCLEOTIDE SEQUENCE [LARGE SCALE GENOMIC DNA]</scope>
    <source>
        <strain evidence="3 4">NPDC093086</strain>
    </source>
</reference>
<evidence type="ECO:0000259" key="2">
    <source>
        <dbReference type="Pfam" id="PF03771"/>
    </source>
</evidence>
<sequence length="254" mass="28076">MIDTVEQALVSPRYLAGSGDAAWITVPLHRACGWSYGHDPLIPRVILTSPDQQAHLRLEPNPDNQWWRLRHAATRNSPSWYASFSARTPVELIAAVTDALTDPAASRTGSASALDPLQDAGWQWQPSTRVSPDGITEVEHFTNHGCNSWFITAALSKDPENQLWQARFDGNTPDYLITAFTQALADPAPLARDPLLLPPHLRRHPHLHTEQVPVATVAFALERRVAQLTARHPNALTKALPTRPSPQPGPGHRR</sequence>
<keyword evidence="4" id="KW-1185">Reference proteome</keyword>
<dbReference type="InterPro" id="IPR005523">
    <property type="entry name" value="DUF317_SPDY"/>
</dbReference>
<feature type="compositionally biased region" description="Pro residues" evidence="1">
    <location>
        <begin position="243"/>
        <end position="254"/>
    </location>
</feature>
<evidence type="ECO:0000313" key="4">
    <source>
        <dbReference type="Proteomes" id="UP001617907"/>
    </source>
</evidence>
<evidence type="ECO:0000313" key="3">
    <source>
        <dbReference type="EMBL" id="MFJ6035797.1"/>
    </source>
</evidence>